<dbReference type="AlphaFoldDB" id="A0A939IJS5"/>
<sequence>MYSEMRELLFENYNRARSYFIENPDQLISIEQYCTGLVNNIIIDNYDEIEKDYNEASYLNAFWANYPPDDRGRQPVGDQIPWIEVGEHAVGHKLGRIIGAQYCVSEIGLPSGADNRFVLYSDTISQITQGFTNCAFFFLDIKSVGPRDNFDHTVISPYQVSGDGIWAEPMENMINSTMIAQGRRATHSFYPAISPMYPLTNGNVAPTIHLFVKPVYSMPTLSASSATGQPLESIKNICVPNGLLLTENPNYLEDYPGLFFPGKDDKSKDPRKIRVRVSFSLLDKIASWRVEEFKR</sequence>
<keyword evidence="2" id="KW-1185">Reference proteome</keyword>
<name>A0A939IJS5_CLOAM</name>
<dbReference type="InterPro" id="IPR021580">
    <property type="entry name" value="Restrct_endonuc_II_SfiI"/>
</dbReference>
<accession>A0A939IJS5</accession>
<dbReference type="Gene3D" id="3.40.600.20">
    <property type="entry name" value="Restriction endonuclease BglI"/>
    <property type="match status" value="1"/>
</dbReference>
<dbReference type="InterPro" id="IPR011335">
    <property type="entry name" value="Restrct_endonuc-II-like"/>
</dbReference>
<protein>
    <submittedName>
        <fullName evidence="1">BglI family type II restriction endonuclease</fullName>
    </submittedName>
</protein>
<comment type="caution">
    <text evidence="1">The sequence shown here is derived from an EMBL/GenBank/DDBJ whole genome shotgun (WGS) entry which is preliminary data.</text>
</comment>
<dbReference type="CDD" id="cd22311">
    <property type="entry name" value="BglI-like"/>
    <property type="match status" value="1"/>
</dbReference>
<dbReference type="Proteomes" id="UP000664545">
    <property type="component" value="Unassembled WGS sequence"/>
</dbReference>
<dbReference type="GO" id="GO:0004519">
    <property type="term" value="F:endonuclease activity"/>
    <property type="evidence" value="ECO:0007669"/>
    <property type="project" value="UniProtKB-KW"/>
</dbReference>
<keyword evidence="1" id="KW-0255">Endonuclease</keyword>
<dbReference type="SUPFAM" id="SSF52980">
    <property type="entry name" value="Restriction endonuclease-like"/>
    <property type="match status" value="1"/>
</dbReference>
<dbReference type="RefSeq" id="WP_206583243.1">
    <property type="nucleotide sequence ID" value="NZ_JAFJZZ010000009.1"/>
</dbReference>
<gene>
    <name evidence="1" type="ORF">JYB65_13625</name>
</gene>
<evidence type="ECO:0000313" key="2">
    <source>
        <dbReference type="Proteomes" id="UP000664545"/>
    </source>
</evidence>
<keyword evidence="1" id="KW-0378">Hydrolase</keyword>
<keyword evidence="1" id="KW-0540">Nuclease</keyword>
<dbReference type="Pfam" id="PF11487">
    <property type="entry name" value="RestrictionSfiI"/>
    <property type="match status" value="1"/>
</dbReference>
<reference evidence="1" key="1">
    <citation type="submission" date="2021-02" db="EMBL/GenBank/DDBJ databases">
        <title>Abyssanaerobacter marinus gen.nov., sp., nov, anaerobic bacterium isolated from the Onnuri vent field of Indian Ocean and suggestion of Mogibacteriaceae fam. nov., and proposal of reclassification of ambiguous this family's genus member.</title>
        <authorList>
            <person name="Kim Y.J."/>
            <person name="Yang J.-A."/>
        </authorList>
    </citation>
    <scope>NUCLEOTIDE SEQUENCE</scope>
    <source>
        <strain evidence="1">DSM 2634</strain>
    </source>
</reference>
<dbReference type="EMBL" id="JAFJZZ010000009">
    <property type="protein sequence ID" value="MBN7774401.1"/>
    <property type="molecule type" value="Genomic_DNA"/>
</dbReference>
<dbReference type="InterPro" id="IPR043121">
    <property type="entry name" value="Restrct_endonuc_II_BglI_sf"/>
</dbReference>
<proteinExistence type="predicted"/>
<organism evidence="1 2">
    <name type="scientific">Clostridium aminobutyricum</name>
    <dbReference type="NCBI Taxonomy" id="33953"/>
    <lineage>
        <taxon>Bacteria</taxon>
        <taxon>Bacillati</taxon>
        <taxon>Bacillota</taxon>
        <taxon>Clostridia</taxon>
        <taxon>Eubacteriales</taxon>
        <taxon>Clostridiaceae</taxon>
        <taxon>Clostridium</taxon>
    </lineage>
</organism>
<evidence type="ECO:0000313" key="1">
    <source>
        <dbReference type="EMBL" id="MBN7774401.1"/>
    </source>
</evidence>